<proteinExistence type="predicted"/>
<name>A0A1M5F030_9SPHI</name>
<organism evidence="2 3">
    <name type="scientific">Pedobacter caeni</name>
    <dbReference type="NCBI Taxonomy" id="288992"/>
    <lineage>
        <taxon>Bacteria</taxon>
        <taxon>Pseudomonadati</taxon>
        <taxon>Bacteroidota</taxon>
        <taxon>Sphingobacteriia</taxon>
        <taxon>Sphingobacteriales</taxon>
        <taxon>Sphingobacteriaceae</taxon>
        <taxon>Pedobacter</taxon>
    </lineage>
</organism>
<evidence type="ECO:0000259" key="1">
    <source>
        <dbReference type="Pfam" id="PF00144"/>
    </source>
</evidence>
<dbReference type="EMBL" id="FQUQ01000003">
    <property type="protein sequence ID" value="SHF84737.1"/>
    <property type="molecule type" value="Genomic_DNA"/>
</dbReference>
<dbReference type="PANTHER" id="PTHR43283">
    <property type="entry name" value="BETA-LACTAMASE-RELATED"/>
    <property type="match status" value="1"/>
</dbReference>
<feature type="domain" description="Beta-lactamase-related" evidence="1">
    <location>
        <begin position="38"/>
        <end position="358"/>
    </location>
</feature>
<reference evidence="3" key="1">
    <citation type="submission" date="2016-11" db="EMBL/GenBank/DDBJ databases">
        <authorList>
            <person name="Varghese N."/>
            <person name="Submissions S."/>
        </authorList>
    </citation>
    <scope>NUCLEOTIDE SEQUENCE [LARGE SCALE GENOMIC DNA]</scope>
    <source>
        <strain evidence="3">DSM 16990</strain>
    </source>
</reference>
<dbReference type="Pfam" id="PF00144">
    <property type="entry name" value="Beta-lactamase"/>
    <property type="match status" value="1"/>
</dbReference>
<dbReference type="InterPro" id="IPR012338">
    <property type="entry name" value="Beta-lactam/transpept-like"/>
</dbReference>
<dbReference type="OrthoDB" id="1357763at2"/>
<keyword evidence="3" id="KW-1185">Reference proteome</keyword>
<dbReference type="RefSeq" id="WP_073232587.1">
    <property type="nucleotide sequence ID" value="NZ_FQUQ01000003.1"/>
</dbReference>
<sequence>MYNKKLPIGIFIILLFLNFTSTAQLRTLKGSKLSVEHLDRFIKKQMDSLGLPGLSFALINKGKVVYHRSLGVSDIVTKKKVDVNSLFEAASLSKPLFSYFVLKLVDQQVLNLDTPLYRYLPYADIAKDECYKLITARMVLSHTSGFPNWRYFDKRDENRYKYGELYIKFTPGTQFSYSGEGYFYLAKVVAHLNHLTLQTLDPYFQAEAAKPLQLKNSWFSGNAYITTHKVKGHVDGKLSGKPWPTAFPEEDSTGFEPAGGLHTEAIDYSTFLIALMNDKGLSKKSNEELFREQVQLDKSTPHYLVNGDTAWGLGIAIRPVSYGVIYEHGGNNGDAQSGFKINKANKNGYVFFTNCDKGVVFNKNIGALLGN</sequence>
<evidence type="ECO:0000313" key="2">
    <source>
        <dbReference type="EMBL" id="SHF84737.1"/>
    </source>
</evidence>
<evidence type="ECO:0000313" key="3">
    <source>
        <dbReference type="Proteomes" id="UP000184287"/>
    </source>
</evidence>
<accession>A0A1M5F030</accession>
<dbReference type="InterPro" id="IPR050789">
    <property type="entry name" value="Diverse_Enzym_Activities"/>
</dbReference>
<dbReference type="Proteomes" id="UP000184287">
    <property type="component" value="Unassembled WGS sequence"/>
</dbReference>
<dbReference type="InterPro" id="IPR001466">
    <property type="entry name" value="Beta-lactam-related"/>
</dbReference>
<dbReference type="SUPFAM" id="SSF56601">
    <property type="entry name" value="beta-lactamase/transpeptidase-like"/>
    <property type="match status" value="1"/>
</dbReference>
<dbReference type="PANTHER" id="PTHR43283:SF18">
    <property type="match status" value="1"/>
</dbReference>
<dbReference type="Gene3D" id="3.40.710.10">
    <property type="entry name" value="DD-peptidase/beta-lactamase superfamily"/>
    <property type="match status" value="1"/>
</dbReference>
<dbReference type="AlphaFoldDB" id="A0A1M5F030"/>
<gene>
    <name evidence="2" type="ORF">SAMN04488522_103875</name>
</gene>
<dbReference type="STRING" id="288992.SAMN04488522_103875"/>
<protein>
    <submittedName>
        <fullName evidence="2">CubicO group peptidase, beta-lactamase class C family</fullName>
    </submittedName>
</protein>